<reference evidence="1 2" key="1">
    <citation type="journal article" date="2022" name="Nat. Plants">
        <title>Genomes of leafy and leafless Platanthera orchids illuminate the evolution of mycoheterotrophy.</title>
        <authorList>
            <person name="Li M.H."/>
            <person name="Liu K.W."/>
            <person name="Li Z."/>
            <person name="Lu H.C."/>
            <person name="Ye Q.L."/>
            <person name="Zhang D."/>
            <person name="Wang J.Y."/>
            <person name="Li Y.F."/>
            <person name="Zhong Z.M."/>
            <person name="Liu X."/>
            <person name="Yu X."/>
            <person name="Liu D.K."/>
            <person name="Tu X.D."/>
            <person name="Liu B."/>
            <person name="Hao Y."/>
            <person name="Liao X.Y."/>
            <person name="Jiang Y.T."/>
            <person name="Sun W.H."/>
            <person name="Chen J."/>
            <person name="Chen Y.Q."/>
            <person name="Ai Y."/>
            <person name="Zhai J.W."/>
            <person name="Wu S.S."/>
            <person name="Zhou Z."/>
            <person name="Hsiao Y.Y."/>
            <person name="Wu W.L."/>
            <person name="Chen Y.Y."/>
            <person name="Lin Y.F."/>
            <person name="Hsu J.L."/>
            <person name="Li C.Y."/>
            <person name="Wang Z.W."/>
            <person name="Zhao X."/>
            <person name="Zhong W.Y."/>
            <person name="Ma X.K."/>
            <person name="Ma L."/>
            <person name="Huang J."/>
            <person name="Chen G.Z."/>
            <person name="Huang M.Z."/>
            <person name="Huang L."/>
            <person name="Peng D.H."/>
            <person name="Luo Y.B."/>
            <person name="Zou S.Q."/>
            <person name="Chen S.P."/>
            <person name="Lan S."/>
            <person name="Tsai W.C."/>
            <person name="Van de Peer Y."/>
            <person name="Liu Z.J."/>
        </authorList>
    </citation>
    <scope>NUCLEOTIDE SEQUENCE [LARGE SCALE GENOMIC DNA]</scope>
    <source>
        <strain evidence="1">Lor288</strain>
    </source>
</reference>
<dbReference type="PANTHER" id="PTHR48478:SF1">
    <property type="entry name" value="LECTIN-LIKE"/>
    <property type="match status" value="1"/>
</dbReference>
<accession>A0ABR2LJR2</accession>
<keyword evidence="2" id="KW-1185">Reference proteome</keyword>
<organism evidence="1 2">
    <name type="scientific">Platanthera guangdongensis</name>
    <dbReference type="NCBI Taxonomy" id="2320717"/>
    <lineage>
        <taxon>Eukaryota</taxon>
        <taxon>Viridiplantae</taxon>
        <taxon>Streptophyta</taxon>
        <taxon>Embryophyta</taxon>
        <taxon>Tracheophyta</taxon>
        <taxon>Spermatophyta</taxon>
        <taxon>Magnoliopsida</taxon>
        <taxon>Liliopsida</taxon>
        <taxon>Asparagales</taxon>
        <taxon>Orchidaceae</taxon>
        <taxon>Orchidoideae</taxon>
        <taxon>Orchideae</taxon>
        <taxon>Orchidinae</taxon>
        <taxon>Platanthera</taxon>
    </lineage>
</organism>
<dbReference type="InterPro" id="IPR025886">
    <property type="entry name" value="PP2-like"/>
</dbReference>
<proteinExistence type="predicted"/>
<dbReference type="Pfam" id="PF14299">
    <property type="entry name" value="PP2"/>
    <property type="match status" value="1"/>
</dbReference>
<evidence type="ECO:0000313" key="2">
    <source>
        <dbReference type="Proteomes" id="UP001412067"/>
    </source>
</evidence>
<comment type="caution">
    <text evidence="1">The sequence shown here is derived from an EMBL/GenBank/DDBJ whole genome shotgun (WGS) entry which is preliminary data.</text>
</comment>
<sequence length="180" mass="20499">MPSHHKGEETPELVKYNELSDTLTVKPRALDITWGGDSRYWKISPGAGPAELVQVSWLQVNGKAKLSYFKKDRDYAVRFRVELRPDNFGWGDRPVYLMSGVDGQRSWRKADLGAKRPDEAFNIPMDRPLTFRVPVPSNYSNSAVVEFGLYEIWRGWWKGGLVIHEVVIEPVGPTLAGFQH</sequence>
<protein>
    <submittedName>
        <fullName evidence="1">Protein PHLOEM PROTEIN 2-LIKE A9</fullName>
    </submittedName>
</protein>
<dbReference type="EMBL" id="JBBWWR010000019">
    <property type="protein sequence ID" value="KAK8942133.1"/>
    <property type="molecule type" value="Genomic_DNA"/>
</dbReference>
<dbReference type="InterPro" id="IPR052147">
    <property type="entry name" value="PP2-like/Lectin"/>
</dbReference>
<gene>
    <name evidence="1" type="primary">PP2A9</name>
    <name evidence="1" type="ORF">KSP40_PGU017578</name>
</gene>
<dbReference type="Proteomes" id="UP001412067">
    <property type="component" value="Unassembled WGS sequence"/>
</dbReference>
<name>A0ABR2LJR2_9ASPA</name>
<dbReference type="PANTHER" id="PTHR48478">
    <property type="entry name" value="LECTIN-LIKE"/>
    <property type="match status" value="1"/>
</dbReference>
<evidence type="ECO:0000313" key="1">
    <source>
        <dbReference type="EMBL" id="KAK8942133.1"/>
    </source>
</evidence>